<dbReference type="PROSITE" id="PS00913">
    <property type="entry name" value="ADH_IRON_1"/>
    <property type="match status" value="1"/>
</dbReference>
<evidence type="ECO:0000313" key="5">
    <source>
        <dbReference type="EMBL" id="MCJ2543789.1"/>
    </source>
</evidence>
<dbReference type="Pfam" id="PF00465">
    <property type="entry name" value="Fe-ADH"/>
    <property type="match status" value="1"/>
</dbReference>
<proteinExistence type="inferred from homology"/>
<protein>
    <submittedName>
        <fullName evidence="5">Iron-containing alcohol dehydrogenase family protein</fullName>
    </submittedName>
</protein>
<keyword evidence="2" id="KW-0479">Metal-binding</keyword>
<evidence type="ECO:0000256" key="1">
    <source>
        <dbReference type="ARBA" id="ARBA00007358"/>
    </source>
</evidence>
<dbReference type="SUPFAM" id="SSF56796">
    <property type="entry name" value="Dehydroquinate synthase-like"/>
    <property type="match status" value="1"/>
</dbReference>
<evidence type="ECO:0000313" key="6">
    <source>
        <dbReference type="Proteomes" id="UP000830835"/>
    </source>
</evidence>
<dbReference type="PANTHER" id="PTHR43616">
    <property type="entry name" value="GLYCEROL DEHYDROGENASE"/>
    <property type="match status" value="1"/>
</dbReference>
<name>A0ABT0CDB9_THEVL</name>
<reference evidence="5" key="1">
    <citation type="submission" date="2021-02" db="EMBL/GenBank/DDBJ databases">
        <title>The CRISPR/cas machinery reduction and long-range gene transfer in the hot spring cyanobacterium Synechococcus.</title>
        <authorList>
            <person name="Dvorak P."/>
            <person name="Jahodarova E."/>
            <person name="Hasler P."/>
            <person name="Poulickova A."/>
        </authorList>
    </citation>
    <scope>NUCLEOTIDE SEQUENCE</scope>
    <source>
        <strain evidence="5">Rupite</strain>
    </source>
</reference>
<dbReference type="EMBL" id="JAFIRA010000037">
    <property type="protein sequence ID" value="MCJ2543789.1"/>
    <property type="molecule type" value="Genomic_DNA"/>
</dbReference>
<evidence type="ECO:0000259" key="4">
    <source>
        <dbReference type="Pfam" id="PF00465"/>
    </source>
</evidence>
<evidence type="ECO:0000256" key="3">
    <source>
        <dbReference type="ARBA" id="ARBA00023002"/>
    </source>
</evidence>
<dbReference type="RefSeq" id="WP_244351636.1">
    <property type="nucleotide sequence ID" value="NZ_JAFIRA010000037.1"/>
</dbReference>
<organism evidence="5 6">
    <name type="scientific">Thermostichus vulcanus str. 'Rupite'</name>
    <dbReference type="NCBI Taxonomy" id="2813851"/>
    <lineage>
        <taxon>Bacteria</taxon>
        <taxon>Bacillati</taxon>
        <taxon>Cyanobacteriota</taxon>
        <taxon>Cyanophyceae</taxon>
        <taxon>Thermostichales</taxon>
        <taxon>Thermostichaceae</taxon>
        <taxon>Thermostichus</taxon>
    </lineage>
</organism>
<comment type="similarity">
    <text evidence="1">Belongs to the iron-containing alcohol dehydrogenase family.</text>
</comment>
<dbReference type="PIRSF" id="PIRSF000112">
    <property type="entry name" value="Glycerol_dehydrogenase"/>
    <property type="match status" value="1"/>
</dbReference>
<keyword evidence="6" id="KW-1185">Reference proteome</keyword>
<feature type="domain" description="Alcohol dehydrogenase iron-type/glycerol dehydrogenase GldA" evidence="4">
    <location>
        <begin position="19"/>
        <end position="163"/>
    </location>
</feature>
<keyword evidence="3" id="KW-0560">Oxidoreductase</keyword>
<dbReference type="CDD" id="cd08550">
    <property type="entry name" value="GlyDH-like"/>
    <property type="match status" value="1"/>
</dbReference>
<evidence type="ECO:0000256" key="2">
    <source>
        <dbReference type="ARBA" id="ARBA00022723"/>
    </source>
</evidence>
<dbReference type="Proteomes" id="UP000830835">
    <property type="component" value="Unassembled WGS sequence"/>
</dbReference>
<dbReference type="InterPro" id="IPR001670">
    <property type="entry name" value="ADH_Fe/GldA"/>
</dbReference>
<accession>A0ABT0CDB9</accession>
<dbReference type="Gene3D" id="1.20.1090.10">
    <property type="entry name" value="Dehydroquinate synthase-like - alpha domain"/>
    <property type="match status" value="1"/>
</dbReference>
<comment type="caution">
    <text evidence="5">The sequence shown here is derived from an EMBL/GenBank/DDBJ whole genome shotgun (WGS) entry which is preliminary data.</text>
</comment>
<dbReference type="InterPro" id="IPR016205">
    <property type="entry name" value="Glycerol_DH"/>
</dbReference>
<dbReference type="InterPro" id="IPR018211">
    <property type="entry name" value="ADH_Fe_CS"/>
</dbReference>
<sequence>MLSTPSDFELTFDLAIPAPGRVYRGHRILEWVPLTVLGSRVLVIGGERSLAGVRPALERNFARDPGIQTYWTTYGVDCSESELGRLQALATAEQITGILGVGGGKALDTSKLVAHRLRLPIVTVPTSAATCAAWSALSNIYSDAGAFQRDVALDKAPDALILDYELIRQAPLRTLVAGIGDALAKWYESSVSSGASNDALVIGAVQQARILRDLLLQGSLAALQEPGGVAWKQVVDACICLAGIVGGMGGAKCRTVAAHAVHNGLTHLLGHRATLHGEKVAFGILAQLRLEEILQGSQLALAARTQLMEFYRQVGLPLSLRDLHLAHLGSAELLQAAQVACQAGSDIHHLPFPVSPEALLVALTTTDLTSSSPVAPRA</sequence>
<dbReference type="Gene3D" id="3.40.50.1970">
    <property type="match status" value="1"/>
</dbReference>
<gene>
    <name evidence="5" type="ORF">JX360_12890</name>
</gene>
<dbReference type="PANTHER" id="PTHR43616:SF3">
    <property type="entry name" value="HYDROXYCARBOXYLATE DEHYDROGENASE A"/>
    <property type="match status" value="1"/>
</dbReference>